<keyword evidence="2" id="KW-1185">Reference proteome</keyword>
<proteinExistence type="predicted"/>
<dbReference type="SUPFAM" id="SSF50729">
    <property type="entry name" value="PH domain-like"/>
    <property type="match status" value="1"/>
</dbReference>
<evidence type="ECO:0000313" key="1">
    <source>
        <dbReference type="EMBL" id="RKP24902.1"/>
    </source>
</evidence>
<name>A0A4P9YZ81_9FUNG</name>
<dbReference type="OrthoDB" id="5556884at2759"/>
<organism evidence="1 2">
    <name type="scientific">Syncephalis pseudoplumigaleata</name>
    <dbReference type="NCBI Taxonomy" id="1712513"/>
    <lineage>
        <taxon>Eukaryota</taxon>
        <taxon>Fungi</taxon>
        <taxon>Fungi incertae sedis</taxon>
        <taxon>Zoopagomycota</taxon>
        <taxon>Zoopagomycotina</taxon>
        <taxon>Zoopagomycetes</taxon>
        <taxon>Zoopagales</taxon>
        <taxon>Piptocephalidaceae</taxon>
        <taxon>Syncephalis</taxon>
    </lineage>
</organism>
<dbReference type="InterPro" id="IPR011993">
    <property type="entry name" value="PH-like_dom_sf"/>
</dbReference>
<dbReference type="Proteomes" id="UP000278143">
    <property type="component" value="Unassembled WGS sequence"/>
</dbReference>
<dbReference type="AlphaFoldDB" id="A0A4P9YZ81"/>
<reference evidence="2" key="1">
    <citation type="journal article" date="2018" name="Nat. Microbiol.">
        <title>Leveraging single-cell genomics to expand the fungal tree of life.</title>
        <authorList>
            <person name="Ahrendt S.R."/>
            <person name="Quandt C.A."/>
            <person name="Ciobanu D."/>
            <person name="Clum A."/>
            <person name="Salamov A."/>
            <person name="Andreopoulos B."/>
            <person name="Cheng J.F."/>
            <person name="Woyke T."/>
            <person name="Pelin A."/>
            <person name="Henrissat B."/>
            <person name="Reynolds N.K."/>
            <person name="Benny G.L."/>
            <person name="Smith M.E."/>
            <person name="James T.Y."/>
            <person name="Grigoriev I.V."/>
        </authorList>
    </citation>
    <scope>NUCLEOTIDE SEQUENCE [LARGE SCALE GENOMIC DNA]</scope>
    <source>
        <strain evidence="2">Benny S71-1</strain>
    </source>
</reference>
<evidence type="ECO:0000313" key="2">
    <source>
        <dbReference type="Proteomes" id="UP000278143"/>
    </source>
</evidence>
<sequence length="232" mass="26198">MALVGFENLCFVDDAFRRAVEECTLQAGGIDVRALLRRPVDRVSQYISFFETVQTQCTELRAIHSHHDYGNVSGVLSERDAIEVDRCIETMEALVARISPWIERVNHTEEIASLQGSMAGQFEPFLSLGQSLLHQGEFWMTTPGQDTEKHVHAWLLSDRLVLAEALKKQRADLAFAHRETIFLGSSAILASTDTAGQAANTFKVYVSGKREIGLRARDHYSFMKWRTILKKQ</sequence>
<gene>
    <name evidence="1" type="ORF">SYNPS1DRAFT_29356</name>
</gene>
<protein>
    <recommendedName>
        <fullName evidence="3">DH domain-containing protein</fullName>
    </recommendedName>
</protein>
<dbReference type="Gene3D" id="2.30.29.30">
    <property type="entry name" value="Pleckstrin-homology domain (PH domain)/Phosphotyrosine-binding domain (PTB)"/>
    <property type="match status" value="1"/>
</dbReference>
<dbReference type="EMBL" id="KZ989981">
    <property type="protein sequence ID" value="RKP24902.1"/>
    <property type="molecule type" value="Genomic_DNA"/>
</dbReference>
<accession>A0A4P9YZ81</accession>
<evidence type="ECO:0008006" key="3">
    <source>
        <dbReference type="Google" id="ProtNLM"/>
    </source>
</evidence>